<evidence type="ECO:0000313" key="1">
    <source>
        <dbReference type="EMBL" id="KAL2064059.1"/>
    </source>
</evidence>
<protein>
    <submittedName>
        <fullName evidence="1">Uncharacterized protein</fullName>
    </submittedName>
</protein>
<proteinExistence type="predicted"/>
<dbReference type="EMBL" id="JAZHXI010000014">
    <property type="protein sequence ID" value="KAL2064059.1"/>
    <property type="molecule type" value="Genomic_DNA"/>
</dbReference>
<name>A0ABR4C2C8_9HELO</name>
<sequence>MANFDSNHWHWIYQGSAPLEQQSQFLGGTSLYSNGTTGAVFFSEENEFHASEHLWQIYTFNTTYFVLRSKNSGPLGYLTTFLTADDSTPGRTRPRTTNASIADDSMLWQIKPWGGGTFWFENATEANQAKVLPGELDAPVAQPAELNADQRHLTELPAWNSR</sequence>
<organism evidence="1 2">
    <name type="scientific">Oculimacula yallundae</name>
    <dbReference type="NCBI Taxonomy" id="86028"/>
    <lineage>
        <taxon>Eukaryota</taxon>
        <taxon>Fungi</taxon>
        <taxon>Dikarya</taxon>
        <taxon>Ascomycota</taxon>
        <taxon>Pezizomycotina</taxon>
        <taxon>Leotiomycetes</taxon>
        <taxon>Helotiales</taxon>
        <taxon>Ploettnerulaceae</taxon>
        <taxon>Oculimacula</taxon>
    </lineage>
</organism>
<keyword evidence="2" id="KW-1185">Reference proteome</keyword>
<dbReference type="Proteomes" id="UP001595075">
    <property type="component" value="Unassembled WGS sequence"/>
</dbReference>
<gene>
    <name evidence="1" type="ORF">VTL71DRAFT_4553</name>
</gene>
<evidence type="ECO:0000313" key="2">
    <source>
        <dbReference type="Proteomes" id="UP001595075"/>
    </source>
</evidence>
<reference evidence="1 2" key="1">
    <citation type="journal article" date="2024" name="Commun. Biol.">
        <title>Comparative genomic analysis of thermophilic fungi reveals convergent evolutionary adaptations and gene losses.</title>
        <authorList>
            <person name="Steindorff A.S."/>
            <person name="Aguilar-Pontes M.V."/>
            <person name="Robinson A.J."/>
            <person name="Andreopoulos B."/>
            <person name="LaButti K."/>
            <person name="Kuo A."/>
            <person name="Mondo S."/>
            <person name="Riley R."/>
            <person name="Otillar R."/>
            <person name="Haridas S."/>
            <person name="Lipzen A."/>
            <person name="Grimwood J."/>
            <person name="Schmutz J."/>
            <person name="Clum A."/>
            <person name="Reid I.D."/>
            <person name="Moisan M.C."/>
            <person name="Butler G."/>
            <person name="Nguyen T.T.M."/>
            <person name="Dewar K."/>
            <person name="Conant G."/>
            <person name="Drula E."/>
            <person name="Henrissat B."/>
            <person name="Hansel C."/>
            <person name="Singer S."/>
            <person name="Hutchinson M.I."/>
            <person name="de Vries R.P."/>
            <person name="Natvig D.O."/>
            <person name="Powell A.J."/>
            <person name="Tsang A."/>
            <person name="Grigoriev I.V."/>
        </authorList>
    </citation>
    <scope>NUCLEOTIDE SEQUENCE [LARGE SCALE GENOMIC DNA]</scope>
    <source>
        <strain evidence="1 2">CBS 494.80</strain>
    </source>
</reference>
<comment type="caution">
    <text evidence="1">The sequence shown here is derived from an EMBL/GenBank/DDBJ whole genome shotgun (WGS) entry which is preliminary data.</text>
</comment>
<accession>A0ABR4C2C8</accession>